<evidence type="ECO:0000313" key="4">
    <source>
        <dbReference type="Proteomes" id="UP000184048"/>
    </source>
</evidence>
<dbReference type="EMBL" id="FQUU01000005">
    <property type="protein sequence ID" value="SHF03606.1"/>
    <property type="molecule type" value="Genomic_DNA"/>
</dbReference>
<organism evidence="3 4">
    <name type="scientific">Flavisolibacter ginsengisoli DSM 18119</name>
    <dbReference type="NCBI Taxonomy" id="1121884"/>
    <lineage>
        <taxon>Bacteria</taxon>
        <taxon>Pseudomonadati</taxon>
        <taxon>Bacteroidota</taxon>
        <taxon>Chitinophagia</taxon>
        <taxon>Chitinophagales</taxon>
        <taxon>Chitinophagaceae</taxon>
        <taxon>Flavisolibacter</taxon>
    </lineage>
</organism>
<dbReference type="Proteomes" id="UP000184048">
    <property type="component" value="Unassembled WGS sequence"/>
</dbReference>
<evidence type="ECO:0000313" key="3">
    <source>
        <dbReference type="EMBL" id="SHF03606.1"/>
    </source>
</evidence>
<dbReference type="Pfam" id="PF13568">
    <property type="entry name" value="OMP_b-brl_2"/>
    <property type="match status" value="1"/>
</dbReference>
<keyword evidence="4" id="KW-1185">Reference proteome</keyword>
<feature type="signal peptide" evidence="1">
    <location>
        <begin position="1"/>
        <end position="18"/>
    </location>
</feature>
<name>A0A1M4YDS1_9BACT</name>
<keyword evidence="1" id="KW-0732">Signal</keyword>
<protein>
    <submittedName>
        <fullName evidence="3">Outer membrane protein beta-barrel domain-containing protein</fullName>
    </submittedName>
</protein>
<proteinExistence type="predicted"/>
<dbReference type="STRING" id="1121884.SAMN02745131_01679"/>
<evidence type="ECO:0000259" key="2">
    <source>
        <dbReference type="Pfam" id="PF13568"/>
    </source>
</evidence>
<dbReference type="OrthoDB" id="947434at2"/>
<accession>A0A1M4YDS1</accession>
<evidence type="ECO:0000256" key="1">
    <source>
        <dbReference type="SAM" id="SignalP"/>
    </source>
</evidence>
<dbReference type="AlphaFoldDB" id="A0A1M4YDS1"/>
<feature type="domain" description="Outer membrane protein beta-barrel" evidence="2">
    <location>
        <begin position="17"/>
        <end position="172"/>
    </location>
</feature>
<sequence>MKKLLLLLSFLVTQVLQAQEIKSSFGLKAGPNFYTLSPGGDGVSGRTGLHAGVWYRQTRTPVFSFQTELLFSMEGWKFSNNAETITNKFNYLQLPILLQFRTRYGLYIETGPQVGLRLSGKQETDNNNGAIDFIPIDTWTNRWIFSGAVGGGYLKGRFGLGARYNFGITSLLKNEDGNSNGLAVSLLYAFQ</sequence>
<reference evidence="3 4" key="1">
    <citation type="submission" date="2016-11" db="EMBL/GenBank/DDBJ databases">
        <authorList>
            <person name="Jaros S."/>
            <person name="Januszkiewicz K."/>
            <person name="Wedrychowicz H."/>
        </authorList>
    </citation>
    <scope>NUCLEOTIDE SEQUENCE [LARGE SCALE GENOMIC DNA]</scope>
    <source>
        <strain evidence="3 4">DSM 18119</strain>
    </source>
</reference>
<dbReference type="InterPro" id="IPR025665">
    <property type="entry name" value="Beta-barrel_OMP_2"/>
</dbReference>
<gene>
    <name evidence="3" type="ORF">SAMN02745131_01679</name>
</gene>
<dbReference type="RefSeq" id="WP_072834880.1">
    <property type="nucleotide sequence ID" value="NZ_FQUU01000005.1"/>
</dbReference>
<feature type="chain" id="PRO_5013313638" evidence="1">
    <location>
        <begin position="19"/>
        <end position="191"/>
    </location>
</feature>